<dbReference type="Proteomes" id="UP000534286">
    <property type="component" value="Unassembled WGS sequence"/>
</dbReference>
<protein>
    <submittedName>
        <fullName evidence="3">Uncharacterized protein</fullName>
    </submittedName>
</protein>
<keyword evidence="2" id="KW-0472">Membrane</keyword>
<proteinExistence type="predicted"/>
<gene>
    <name evidence="3" type="ORF">FHR32_007406</name>
</gene>
<feature type="transmembrane region" description="Helical" evidence="2">
    <location>
        <begin position="12"/>
        <end position="35"/>
    </location>
</feature>
<evidence type="ECO:0000256" key="2">
    <source>
        <dbReference type="SAM" id="Phobius"/>
    </source>
</evidence>
<dbReference type="RefSeq" id="WP_312882849.1">
    <property type="nucleotide sequence ID" value="NZ_BAABEK010000071.1"/>
</dbReference>
<evidence type="ECO:0000313" key="3">
    <source>
        <dbReference type="EMBL" id="MBB4943006.1"/>
    </source>
</evidence>
<accession>A0A7W7WDD4</accession>
<feature type="region of interest" description="Disordered" evidence="1">
    <location>
        <begin position="98"/>
        <end position="124"/>
    </location>
</feature>
<reference evidence="3 4" key="1">
    <citation type="submission" date="2020-08" db="EMBL/GenBank/DDBJ databases">
        <title>Sequencing the genomes of 1000 actinobacteria strains.</title>
        <authorList>
            <person name="Klenk H.-P."/>
        </authorList>
    </citation>
    <scope>NUCLEOTIDE SEQUENCE [LARGE SCALE GENOMIC DNA]</scope>
    <source>
        <strain evidence="3 4">DSM 43023</strain>
    </source>
</reference>
<comment type="caution">
    <text evidence="3">The sequence shown here is derived from an EMBL/GenBank/DDBJ whole genome shotgun (WGS) entry which is preliminary data.</text>
</comment>
<keyword evidence="2" id="KW-1133">Transmembrane helix</keyword>
<feature type="transmembrane region" description="Helical" evidence="2">
    <location>
        <begin position="55"/>
        <end position="74"/>
    </location>
</feature>
<organism evidence="3 4">
    <name type="scientific">Streptosporangium album</name>
    <dbReference type="NCBI Taxonomy" id="47479"/>
    <lineage>
        <taxon>Bacteria</taxon>
        <taxon>Bacillati</taxon>
        <taxon>Actinomycetota</taxon>
        <taxon>Actinomycetes</taxon>
        <taxon>Streptosporangiales</taxon>
        <taxon>Streptosporangiaceae</taxon>
        <taxon>Streptosporangium</taxon>
    </lineage>
</organism>
<keyword evidence="2" id="KW-0812">Transmembrane</keyword>
<keyword evidence="4" id="KW-1185">Reference proteome</keyword>
<dbReference type="AlphaFoldDB" id="A0A7W7WDD4"/>
<feature type="compositionally biased region" description="Basic and acidic residues" evidence="1">
    <location>
        <begin position="110"/>
        <end position="124"/>
    </location>
</feature>
<evidence type="ECO:0000313" key="4">
    <source>
        <dbReference type="Proteomes" id="UP000534286"/>
    </source>
</evidence>
<evidence type="ECO:0000256" key="1">
    <source>
        <dbReference type="SAM" id="MobiDB-lite"/>
    </source>
</evidence>
<name>A0A7W7WDD4_9ACTN</name>
<sequence length="124" mass="12520">MYPTGSRPTVGFMLGIGAVLTLGGGMRIAATAGGLVLMRAAELPLADNPFIDEHIIYAIVLVGLALAEPSVSALGGARPDPEVDGTWTCECLPRARVGAHAPGGETTHYGGDRAGRADSAHAAG</sequence>
<dbReference type="EMBL" id="JACHJU010000004">
    <property type="protein sequence ID" value="MBB4943006.1"/>
    <property type="molecule type" value="Genomic_DNA"/>
</dbReference>